<evidence type="ECO:0000313" key="1">
    <source>
        <dbReference type="EMBL" id="MED6188273.1"/>
    </source>
</evidence>
<reference evidence="1 2" key="1">
    <citation type="journal article" date="2023" name="Plants (Basel)">
        <title>Bridging the Gap: Combining Genomics and Transcriptomics Approaches to Understand Stylosanthes scabra, an Orphan Legume from the Brazilian Caatinga.</title>
        <authorList>
            <person name="Ferreira-Neto J.R.C."/>
            <person name="da Silva M.D."/>
            <person name="Binneck E."/>
            <person name="de Melo N.F."/>
            <person name="da Silva R.H."/>
            <person name="de Melo A.L.T.M."/>
            <person name="Pandolfi V."/>
            <person name="Bustamante F.O."/>
            <person name="Brasileiro-Vidal A.C."/>
            <person name="Benko-Iseppon A.M."/>
        </authorList>
    </citation>
    <scope>NUCLEOTIDE SEQUENCE [LARGE SCALE GENOMIC DNA]</scope>
    <source>
        <tissue evidence="1">Leaves</tissue>
    </source>
</reference>
<gene>
    <name evidence="1" type="ORF">PIB30_084403</name>
</gene>
<keyword evidence="2" id="KW-1185">Reference proteome</keyword>
<name>A0ABU6WVV4_9FABA</name>
<protein>
    <submittedName>
        <fullName evidence="1">Uncharacterized protein</fullName>
    </submittedName>
</protein>
<dbReference type="Proteomes" id="UP001341840">
    <property type="component" value="Unassembled WGS sequence"/>
</dbReference>
<accession>A0ABU6WVV4</accession>
<proteinExistence type="predicted"/>
<organism evidence="1 2">
    <name type="scientific">Stylosanthes scabra</name>
    <dbReference type="NCBI Taxonomy" id="79078"/>
    <lineage>
        <taxon>Eukaryota</taxon>
        <taxon>Viridiplantae</taxon>
        <taxon>Streptophyta</taxon>
        <taxon>Embryophyta</taxon>
        <taxon>Tracheophyta</taxon>
        <taxon>Spermatophyta</taxon>
        <taxon>Magnoliopsida</taxon>
        <taxon>eudicotyledons</taxon>
        <taxon>Gunneridae</taxon>
        <taxon>Pentapetalae</taxon>
        <taxon>rosids</taxon>
        <taxon>fabids</taxon>
        <taxon>Fabales</taxon>
        <taxon>Fabaceae</taxon>
        <taxon>Papilionoideae</taxon>
        <taxon>50 kb inversion clade</taxon>
        <taxon>dalbergioids sensu lato</taxon>
        <taxon>Dalbergieae</taxon>
        <taxon>Pterocarpus clade</taxon>
        <taxon>Stylosanthes</taxon>
    </lineage>
</organism>
<evidence type="ECO:0000313" key="2">
    <source>
        <dbReference type="Proteomes" id="UP001341840"/>
    </source>
</evidence>
<dbReference type="EMBL" id="JASCZI010182611">
    <property type="protein sequence ID" value="MED6188273.1"/>
    <property type="molecule type" value="Genomic_DNA"/>
</dbReference>
<comment type="caution">
    <text evidence="1">The sequence shown here is derived from an EMBL/GenBank/DDBJ whole genome shotgun (WGS) entry which is preliminary data.</text>
</comment>
<sequence>MALIIDRYWLAQIPKFRKVKEDSDSRSTGVEMRMLTKLWRTIGRFKLKDQILKKCRHEIVKWQALGANNNKELMKQVKERLSALKTHPNEADKDEILRLEEQLTETYCLEEWYWREKSRANWLKWGVLD</sequence>
<feature type="non-terminal residue" evidence="1">
    <location>
        <position position="129"/>
    </location>
</feature>